<evidence type="ECO:0000256" key="2">
    <source>
        <dbReference type="ARBA" id="ARBA00022448"/>
    </source>
</evidence>
<comment type="similarity">
    <text evidence="1 4">Belongs to the bacterial solute-binding protein 3 family.</text>
</comment>
<keyword evidence="2" id="KW-0813">Transport</keyword>
<dbReference type="GO" id="GO:0006865">
    <property type="term" value="P:amino acid transport"/>
    <property type="evidence" value="ECO:0007669"/>
    <property type="project" value="TreeGrafter"/>
</dbReference>
<dbReference type="InterPro" id="IPR018313">
    <property type="entry name" value="SBP_3_CS"/>
</dbReference>
<gene>
    <name evidence="6" type="ORF">F7R26_005550</name>
</gene>
<accession>A0A643G648</accession>
<keyword evidence="3" id="KW-0732">Signal</keyword>
<name>A0A643G648_9BURK</name>
<protein>
    <submittedName>
        <fullName evidence="6">Amino acid ABC transporter substrate-binding protein</fullName>
    </submittedName>
</protein>
<organism evidence="6 7">
    <name type="scientific">Cupriavidus basilensis</name>
    <dbReference type="NCBI Taxonomy" id="68895"/>
    <lineage>
        <taxon>Bacteria</taxon>
        <taxon>Pseudomonadati</taxon>
        <taxon>Pseudomonadota</taxon>
        <taxon>Betaproteobacteria</taxon>
        <taxon>Burkholderiales</taxon>
        <taxon>Burkholderiaceae</taxon>
        <taxon>Cupriavidus</taxon>
    </lineage>
</organism>
<reference evidence="6 7" key="1">
    <citation type="submission" date="2020-10" db="EMBL/GenBank/DDBJ databases">
        <title>Complete genome sequence of Cupriavidus basilensis CCUG 49340T.</title>
        <authorList>
            <person name="Salva-Serra F."/>
            <person name="Donoso R.A."/>
            <person name="Cho K.H."/>
            <person name="Yoo J.A."/>
            <person name="Lee K."/>
            <person name="Yoon S.-H."/>
            <person name="Perez-Pantoja D."/>
            <person name="Moore E.R.B."/>
        </authorList>
    </citation>
    <scope>NUCLEOTIDE SEQUENCE [LARGE SCALE GENOMIC DNA]</scope>
    <source>
        <strain evidence="7">CCUG 49340</strain>
    </source>
</reference>
<dbReference type="InterPro" id="IPR051455">
    <property type="entry name" value="Bact_solute-bind_prot3"/>
</dbReference>
<dbReference type="PANTHER" id="PTHR30085:SF7">
    <property type="entry name" value="AMINO-ACID ABC TRANSPORTER-BINDING PROTEIN YHDW-RELATED"/>
    <property type="match status" value="1"/>
</dbReference>
<dbReference type="Proteomes" id="UP000397656">
    <property type="component" value="Chromosome 1"/>
</dbReference>
<evidence type="ECO:0000313" key="7">
    <source>
        <dbReference type="Proteomes" id="UP000397656"/>
    </source>
</evidence>
<dbReference type="EMBL" id="CP062803">
    <property type="protein sequence ID" value="QOT77514.1"/>
    <property type="molecule type" value="Genomic_DNA"/>
</dbReference>
<dbReference type="InterPro" id="IPR001638">
    <property type="entry name" value="Solute-binding_3/MltF_N"/>
</dbReference>
<dbReference type="PROSITE" id="PS01039">
    <property type="entry name" value="SBP_BACTERIAL_3"/>
    <property type="match status" value="1"/>
</dbReference>
<evidence type="ECO:0000313" key="6">
    <source>
        <dbReference type="EMBL" id="QOT77514.1"/>
    </source>
</evidence>
<dbReference type="RefSeq" id="WP_150983709.1">
    <property type="nucleotide sequence ID" value="NZ_CP062803.1"/>
</dbReference>
<evidence type="ECO:0000259" key="5">
    <source>
        <dbReference type="SMART" id="SM00062"/>
    </source>
</evidence>
<evidence type="ECO:0000256" key="1">
    <source>
        <dbReference type="ARBA" id="ARBA00010333"/>
    </source>
</evidence>
<dbReference type="Pfam" id="PF00497">
    <property type="entry name" value="SBP_bac_3"/>
    <property type="match status" value="1"/>
</dbReference>
<dbReference type="AlphaFoldDB" id="A0A643G648"/>
<evidence type="ECO:0000256" key="3">
    <source>
        <dbReference type="ARBA" id="ARBA00022729"/>
    </source>
</evidence>
<dbReference type="Gene3D" id="3.40.190.10">
    <property type="entry name" value="Periplasmic binding protein-like II"/>
    <property type="match status" value="2"/>
</dbReference>
<evidence type="ECO:0000256" key="4">
    <source>
        <dbReference type="RuleBase" id="RU003744"/>
    </source>
</evidence>
<dbReference type="PANTHER" id="PTHR30085">
    <property type="entry name" value="AMINO ACID ABC TRANSPORTER PERMEASE"/>
    <property type="match status" value="1"/>
</dbReference>
<proteinExistence type="inferred from homology"/>
<dbReference type="CDD" id="cd13692">
    <property type="entry name" value="PBP2_BztA"/>
    <property type="match status" value="1"/>
</dbReference>
<feature type="domain" description="Solute-binding protein family 3/N-terminal" evidence="5">
    <location>
        <begin position="46"/>
        <end position="276"/>
    </location>
</feature>
<dbReference type="SMART" id="SM00062">
    <property type="entry name" value="PBPb"/>
    <property type="match status" value="1"/>
</dbReference>
<dbReference type="GeneID" id="98400361"/>
<sequence length="349" mass="37535">MIHLRHIVRRIVKRLWLGTLPLLAAAGLPAHAADGDTLAQARSRGTLRCGVSEGIAGFSAKDAAGRWSGLDVDFCRAVAAAALGRADKVTFVALKASARFPALRTGVVDLISRNTTWTLARESTLGVQFAGILFYDGQAFMVPQRGAPKSIAALDRATVCVEKGTSSEEHLAAYFAAKRLSMSPLAVDSATEVADAFFAGRCLAYTADASHLAAVRLRGREGSQAYVILPERISKEPLGPVVRNDDQQWLTLVRWVLFSLIAAEENGITQSNVRERMRDPLPGAALEPGDDASKALGVDPGWAVRAVQSVGNYGEMFERNLGAQSPLKLERGLNRPWTQGGLMYAPPMR</sequence>
<dbReference type="SUPFAM" id="SSF53850">
    <property type="entry name" value="Periplasmic binding protein-like II"/>
    <property type="match status" value="1"/>
</dbReference>